<reference evidence="2" key="1">
    <citation type="submission" date="2015-09" db="EMBL/GenBank/DDBJ databases">
        <title>Complete genome of Arthrobacter alpinus strain R3.8.</title>
        <authorList>
            <person name="See-Too W.S."/>
            <person name="Chan K.G."/>
        </authorList>
    </citation>
    <scope>NUCLEOTIDE SEQUENCE [LARGE SCALE GENOMIC DNA]</scope>
    <source>
        <strain evidence="2">R3.8</strain>
    </source>
</reference>
<dbReference type="AlphaFoldDB" id="A0A0M4RBN3"/>
<protein>
    <submittedName>
        <fullName evidence="1">Uncharacterized protein</fullName>
    </submittedName>
</protein>
<name>A0A0M4RBN3_9MICC</name>
<keyword evidence="2" id="KW-1185">Reference proteome</keyword>
<sequence>MIEDIAPTDRPRKNRGKVVAAVATVSLLGVCAAAGLAYAVDWPAKGGSSASLAELRPSATAEQAYALSLPVLESWLEEDFKNSWIVVSSTLEHAARALDAAADQPADYAVWAPRFERVVSLADAVAKGDKAAAKAALEPLLAEEPGPYADTAVDPTLSVAPYADAEASLVKLDAAIAAQERGAARKAVADTAAALAEVALTAQVELSADSAPEVLERLLPAFHAIDDVHDAVLHGHASDAEAAVTKLHSELAAFRSWQLSLSP</sequence>
<organism evidence="1 2">
    <name type="scientific">Arthrobacter alpinus</name>
    <dbReference type="NCBI Taxonomy" id="656366"/>
    <lineage>
        <taxon>Bacteria</taxon>
        <taxon>Bacillati</taxon>
        <taxon>Actinomycetota</taxon>
        <taxon>Actinomycetes</taxon>
        <taxon>Micrococcales</taxon>
        <taxon>Micrococcaceae</taxon>
        <taxon>Arthrobacter</taxon>
    </lineage>
</organism>
<proteinExistence type="predicted"/>
<dbReference type="EMBL" id="CP012677">
    <property type="protein sequence ID" value="ALE92431.1"/>
    <property type="molecule type" value="Genomic_DNA"/>
</dbReference>
<evidence type="ECO:0000313" key="2">
    <source>
        <dbReference type="Proteomes" id="UP000062833"/>
    </source>
</evidence>
<accession>A0A0M4RBN3</accession>
<dbReference type="KEGG" id="aaq:AOC05_09090"/>
<dbReference type="RefSeq" id="WP_062006955.1">
    <property type="nucleotide sequence ID" value="NZ_CP012677.1"/>
</dbReference>
<dbReference type="PATRIC" id="fig|656366.3.peg.1974"/>
<gene>
    <name evidence="1" type="ORF">AOC05_09090</name>
</gene>
<dbReference type="Proteomes" id="UP000062833">
    <property type="component" value="Chromosome"/>
</dbReference>
<evidence type="ECO:0000313" key="1">
    <source>
        <dbReference type="EMBL" id="ALE92431.1"/>
    </source>
</evidence>